<evidence type="ECO:0000256" key="10">
    <source>
        <dbReference type="SAM" id="MobiDB-lite"/>
    </source>
</evidence>
<evidence type="ECO:0000256" key="2">
    <source>
        <dbReference type="ARBA" id="ARBA00004584"/>
    </source>
</evidence>
<dbReference type="Pfam" id="PF10512">
    <property type="entry name" value="Borealin"/>
    <property type="match status" value="1"/>
</dbReference>
<evidence type="ECO:0000256" key="8">
    <source>
        <dbReference type="ARBA" id="ARBA00023306"/>
    </source>
</evidence>
<sequence length="254" mass="28843">MPKRKGRKAPKCEDPLSDQKIQLLEDVLASTRMSASLYESYLNTLCAEKCDRISKLYMEKLTCLPENIRNMTITEIIEMHEKENKSTSELRDNEDTLRALKERNKMMSEKKKTGKKERKRSLSANAPTRPLPIPRPPTNTFSRMSRTVSDSSLLTPARQNRPSNMVVTPKFNPLYPVSKMARIPKPGELVMSMSGSPLQNIVGDERITLSLGQGRVLTISNETDLEKELIAEIDEPLKKTLKNLKSKLDKILQS</sequence>
<evidence type="ECO:0000256" key="1">
    <source>
        <dbReference type="ARBA" id="ARBA00004123"/>
    </source>
</evidence>
<name>A0A8X7C9J4_9ARAC</name>
<keyword evidence="8" id="KW-0131">Cell cycle</keyword>
<evidence type="ECO:0000256" key="6">
    <source>
        <dbReference type="ARBA" id="ARBA00022776"/>
    </source>
</evidence>
<comment type="caution">
    <text evidence="12">The sequence shown here is derived from an EMBL/GenBank/DDBJ whole genome shotgun (WGS) entry which is preliminary data.</text>
</comment>
<evidence type="ECO:0000256" key="4">
    <source>
        <dbReference type="ARBA" id="ARBA00022454"/>
    </source>
</evidence>
<proteinExistence type="inferred from homology"/>
<evidence type="ECO:0000313" key="12">
    <source>
        <dbReference type="EMBL" id="GFY58337.1"/>
    </source>
</evidence>
<dbReference type="GO" id="GO:0051301">
    <property type="term" value="P:cell division"/>
    <property type="evidence" value="ECO:0007669"/>
    <property type="project" value="UniProtKB-KW"/>
</dbReference>
<accession>A0A8X7C9J4</accession>
<dbReference type="GO" id="GO:0000775">
    <property type="term" value="C:chromosome, centromeric region"/>
    <property type="evidence" value="ECO:0007669"/>
    <property type="project" value="UniProtKB-SubCell"/>
</dbReference>
<keyword evidence="5" id="KW-0132">Cell division</keyword>
<feature type="domain" description="Borealin C-terminal" evidence="11">
    <location>
        <begin position="149"/>
        <end position="253"/>
    </location>
</feature>
<dbReference type="GO" id="GO:0051233">
    <property type="term" value="C:spindle midzone"/>
    <property type="evidence" value="ECO:0007669"/>
    <property type="project" value="TreeGrafter"/>
</dbReference>
<dbReference type="InterPro" id="IPR018867">
    <property type="entry name" value="Cell_div_borealin"/>
</dbReference>
<keyword evidence="9" id="KW-0137">Centromere</keyword>
<dbReference type="Proteomes" id="UP000886998">
    <property type="component" value="Unassembled WGS sequence"/>
</dbReference>
<feature type="compositionally biased region" description="Polar residues" evidence="10">
    <location>
        <begin position="139"/>
        <end position="165"/>
    </location>
</feature>
<dbReference type="InterPro" id="IPR046466">
    <property type="entry name" value="Borealin_C"/>
</dbReference>
<organism evidence="12 13">
    <name type="scientific">Trichonephila inaurata madagascariensis</name>
    <dbReference type="NCBI Taxonomy" id="2747483"/>
    <lineage>
        <taxon>Eukaryota</taxon>
        <taxon>Metazoa</taxon>
        <taxon>Ecdysozoa</taxon>
        <taxon>Arthropoda</taxon>
        <taxon>Chelicerata</taxon>
        <taxon>Arachnida</taxon>
        <taxon>Araneae</taxon>
        <taxon>Araneomorphae</taxon>
        <taxon>Entelegynae</taxon>
        <taxon>Araneoidea</taxon>
        <taxon>Nephilidae</taxon>
        <taxon>Trichonephila</taxon>
        <taxon>Trichonephila inaurata</taxon>
    </lineage>
</organism>
<reference evidence="12" key="1">
    <citation type="submission" date="2020-08" db="EMBL/GenBank/DDBJ databases">
        <title>Multicomponent nature underlies the extraordinary mechanical properties of spider dragline silk.</title>
        <authorList>
            <person name="Kono N."/>
            <person name="Nakamura H."/>
            <person name="Mori M."/>
            <person name="Yoshida Y."/>
            <person name="Ohtoshi R."/>
            <person name="Malay A.D."/>
            <person name="Moran D.A.P."/>
            <person name="Tomita M."/>
            <person name="Numata K."/>
            <person name="Arakawa K."/>
        </authorList>
    </citation>
    <scope>NUCLEOTIDE SEQUENCE</scope>
</reference>
<evidence type="ECO:0000313" key="13">
    <source>
        <dbReference type="Proteomes" id="UP000886998"/>
    </source>
</evidence>
<dbReference type="GO" id="GO:0000070">
    <property type="term" value="P:mitotic sister chromatid segregation"/>
    <property type="evidence" value="ECO:0007669"/>
    <property type="project" value="TreeGrafter"/>
</dbReference>
<keyword evidence="7" id="KW-0539">Nucleus</keyword>
<dbReference type="EMBL" id="BMAV01012015">
    <property type="protein sequence ID" value="GFY58337.1"/>
    <property type="molecule type" value="Genomic_DNA"/>
</dbReference>
<dbReference type="GO" id="GO:0032133">
    <property type="term" value="C:chromosome passenger complex"/>
    <property type="evidence" value="ECO:0007669"/>
    <property type="project" value="TreeGrafter"/>
</dbReference>
<evidence type="ECO:0000256" key="5">
    <source>
        <dbReference type="ARBA" id="ARBA00022618"/>
    </source>
</evidence>
<comment type="subcellular location">
    <subcellularLocation>
        <location evidence="2">Chromosome</location>
        <location evidence="2">Centromere</location>
    </subcellularLocation>
    <subcellularLocation>
        <location evidence="1">Nucleus</location>
    </subcellularLocation>
</comment>
<gene>
    <name evidence="12" type="primary">NCL1_32985</name>
    <name evidence="12" type="ORF">TNIN_432341</name>
</gene>
<feature type="compositionally biased region" description="Basic residues" evidence="10">
    <location>
        <begin position="112"/>
        <end position="121"/>
    </location>
</feature>
<evidence type="ECO:0000256" key="3">
    <source>
        <dbReference type="ARBA" id="ARBA00009914"/>
    </source>
</evidence>
<feature type="region of interest" description="Disordered" evidence="10">
    <location>
        <begin position="103"/>
        <end position="165"/>
    </location>
</feature>
<evidence type="ECO:0000256" key="7">
    <source>
        <dbReference type="ARBA" id="ARBA00023242"/>
    </source>
</evidence>
<comment type="similarity">
    <text evidence="3">Belongs to the borealin family.</text>
</comment>
<keyword evidence="13" id="KW-1185">Reference proteome</keyword>
<dbReference type="GO" id="GO:0005634">
    <property type="term" value="C:nucleus"/>
    <property type="evidence" value="ECO:0007669"/>
    <property type="project" value="UniProtKB-SubCell"/>
</dbReference>
<evidence type="ECO:0000259" key="11">
    <source>
        <dbReference type="Pfam" id="PF10512"/>
    </source>
</evidence>
<keyword evidence="4" id="KW-0158">Chromosome</keyword>
<dbReference type="PANTHER" id="PTHR16040">
    <property type="entry name" value="AUSTRALIN, ISOFORM A-RELATED"/>
    <property type="match status" value="1"/>
</dbReference>
<dbReference type="PANTHER" id="PTHR16040:SF7">
    <property type="entry name" value="AUSTRALIN, ISOFORM A-RELATED"/>
    <property type="match status" value="1"/>
</dbReference>
<protein>
    <recommendedName>
        <fullName evidence="11">Borealin C-terminal domain-containing protein</fullName>
    </recommendedName>
</protein>
<dbReference type="AlphaFoldDB" id="A0A8X7C9J4"/>
<evidence type="ECO:0000256" key="9">
    <source>
        <dbReference type="ARBA" id="ARBA00023328"/>
    </source>
</evidence>
<dbReference type="OrthoDB" id="6420414at2759"/>
<keyword evidence="6" id="KW-0498">Mitosis</keyword>